<protein>
    <submittedName>
        <fullName evidence="1">Uncharacterized protein</fullName>
    </submittedName>
</protein>
<evidence type="ECO:0000313" key="1">
    <source>
        <dbReference type="EMBL" id="SCM82890.1"/>
    </source>
</evidence>
<proteinExistence type="predicted"/>
<dbReference type="EMBL" id="FMJE01000005">
    <property type="protein sequence ID" value="SCM82890.1"/>
    <property type="molecule type" value="Genomic_DNA"/>
</dbReference>
<reference evidence="1" key="1">
    <citation type="submission" date="2016-08" db="EMBL/GenBank/DDBJ databases">
        <authorList>
            <person name="Seilhamer J.J."/>
        </authorList>
    </citation>
    <scope>NUCLEOTIDE SEQUENCE</scope>
    <source>
        <strain evidence="1">86</strain>
    </source>
</reference>
<organism evidence="1">
    <name type="scientific">uncultured Sporomusa sp</name>
    <dbReference type="NCBI Taxonomy" id="307249"/>
    <lineage>
        <taxon>Bacteria</taxon>
        <taxon>Bacillati</taxon>
        <taxon>Bacillota</taxon>
        <taxon>Negativicutes</taxon>
        <taxon>Selenomonadales</taxon>
        <taxon>Sporomusaceae</taxon>
        <taxon>Sporomusa</taxon>
        <taxon>environmental samples</taxon>
    </lineage>
</organism>
<dbReference type="AlphaFoldDB" id="A0A212LZH4"/>
<gene>
    <name evidence="1" type="ORF">KL86SPO_50662</name>
</gene>
<accession>A0A212LZH4</accession>
<sequence>MHNKITGAENAACFVMLMQESYLFFSLRQYPRHARDRAWLCCMCELQELTFLQLYYFMREDNYVFNKRYQSDLWL</sequence>
<name>A0A212LZH4_9FIRM</name>